<accession>A0A6J4RQT4</accession>
<dbReference type="EMBL" id="CADCVH010000123">
    <property type="protein sequence ID" value="CAA9479818.1"/>
    <property type="molecule type" value="Genomic_DNA"/>
</dbReference>
<organism evidence="2">
    <name type="scientific">uncultured Rubrobacteraceae bacterium</name>
    <dbReference type="NCBI Taxonomy" id="349277"/>
    <lineage>
        <taxon>Bacteria</taxon>
        <taxon>Bacillati</taxon>
        <taxon>Actinomycetota</taxon>
        <taxon>Rubrobacteria</taxon>
        <taxon>Rubrobacterales</taxon>
        <taxon>Rubrobacteraceae</taxon>
        <taxon>environmental samples</taxon>
    </lineage>
</organism>
<feature type="compositionally biased region" description="Basic residues" evidence="1">
    <location>
        <begin position="166"/>
        <end position="202"/>
    </location>
</feature>
<sequence length="268" mass="30592">DDTRREGRGRGLLHRRRDDDRGRLPRARRRGRLLRRHRPSERGGEPGTRHARPRVRAYLRVRHRRREAGRLAALHRGRGARGARGLGGIRAGDLQLLAPGRARGRRLPRRRPGRPLWQHQHHSRRPLREPEGSPARRGRGARDRGLGQGGHHHAPPQEARLCRGALLRHLRRPRHGRQPPRRARLHRRRPHRAHHGPRRPAPRPRDGRAHPGGAPPGRDRRAGEGGDRLEPEGRGRPRKHRPPHGGGIAGPPRPQGQDRGGKERNVHM</sequence>
<keyword evidence="2" id="KW-0808">Transferase</keyword>
<feature type="non-terminal residue" evidence="2">
    <location>
        <position position="1"/>
    </location>
</feature>
<feature type="region of interest" description="Disordered" evidence="1">
    <location>
        <begin position="1"/>
        <end position="56"/>
    </location>
</feature>
<dbReference type="AlphaFoldDB" id="A0A6J4RQT4"/>
<feature type="region of interest" description="Disordered" evidence="1">
    <location>
        <begin position="100"/>
        <end position="268"/>
    </location>
</feature>
<reference evidence="2" key="1">
    <citation type="submission" date="2020-02" db="EMBL/GenBank/DDBJ databases">
        <authorList>
            <person name="Meier V. D."/>
        </authorList>
    </citation>
    <scope>NUCLEOTIDE SEQUENCE</scope>
    <source>
        <strain evidence="2">AVDCRST_MAG02</strain>
    </source>
</reference>
<name>A0A6J4RQT4_9ACTN</name>
<feature type="non-terminal residue" evidence="2">
    <location>
        <position position="268"/>
    </location>
</feature>
<feature type="compositionally biased region" description="Basic residues" evidence="1">
    <location>
        <begin position="24"/>
        <end position="39"/>
    </location>
</feature>
<evidence type="ECO:0000313" key="2">
    <source>
        <dbReference type="EMBL" id="CAA9479818.1"/>
    </source>
</evidence>
<feature type="compositionally biased region" description="Basic residues" evidence="1">
    <location>
        <begin position="102"/>
        <end position="125"/>
    </location>
</feature>
<proteinExistence type="predicted"/>
<dbReference type="EC" id="2.8.3.6" evidence="2"/>
<feature type="compositionally biased region" description="Basic and acidic residues" evidence="1">
    <location>
        <begin position="259"/>
        <end position="268"/>
    </location>
</feature>
<evidence type="ECO:0000256" key="1">
    <source>
        <dbReference type="SAM" id="MobiDB-lite"/>
    </source>
</evidence>
<dbReference type="GO" id="GO:0047569">
    <property type="term" value="F:3-oxoadipate CoA-transferase activity"/>
    <property type="evidence" value="ECO:0007669"/>
    <property type="project" value="UniProtKB-EC"/>
</dbReference>
<protein>
    <submittedName>
        <fullName evidence="2">3-oxoadipate CoA-transferase subunit B</fullName>
        <ecNumber evidence="2">2.8.3.6</ecNumber>
    </submittedName>
</protein>
<feature type="compositionally biased region" description="Basic and acidic residues" evidence="1">
    <location>
        <begin position="217"/>
        <end position="235"/>
    </location>
</feature>
<gene>
    <name evidence="2" type="ORF">AVDCRST_MAG02-4433</name>
</gene>